<accession>A0A0M0KKH6</accession>
<dbReference type="NCBIfam" id="TIGR02878">
    <property type="entry name" value="spore_ypjB"/>
    <property type="match status" value="1"/>
</dbReference>
<protein>
    <submittedName>
        <fullName evidence="2">Sporulation protein</fullName>
    </submittedName>
</protein>
<reference evidence="2" key="1">
    <citation type="submission" date="2015-08" db="EMBL/GenBank/DDBJ databases">
        <title>Complete DNA Sequence of Pseudomonas syringae pv. actinidiae, the Causal Agent of Kiwifruit Canker Disease.</title>
        <authorList>
            <person name="Rikkerink E.H.A."/>
            <person name="Fineran P.C."/>
        </authorList>
    </citation>
    <scope>NUCLEOTIDE SEQUENCE</scope>
    <source>
        <strain evidence="2">DSM 13666</strain>
    </source>
</reference>
<dbReference type="PATRIC" id="fig|136160.3.peg.2628"/>
<feature type="transmembrane region" description="Helical" evidence="1">
    <location>
        <begin position="227"/>
        <end position="247"/>
    </location>
</feature>
<gene>
    <name evidence="2" type="ORF">AMD02_11110</name>
</gene>
<dbReference type="AlphaFoldDB" id="A0A0M0KKH6"/>
<comment type="caution">
    <text evidence="2">The sequence shown here is derived from an EMBL/GenBank/DDBJ whole genome shotgun (WGS) entry which is preliminary data.</text>
</comment>
<keyword evidence="1" id="KW-0812">Transmembrane</keyword>
<accession>A0A4Y7X1T7</accession>
<dbReference type="Pfam" id="PF09577">
    <property type="entry name" value="Spore_YpjB"/>
    <property type="match status" value="1"/>
</dbReference>
<keyword evidence="1" id="KW-1133">Transmembrane helix</keyword>
<dbReference type="InterPro" id="IPR014231">
    <property type="entry name" value="Spore_YpjB"/>
</dbReference>
<sequence length="261" mass="30376">MRVVIAGLCFLVLFLSPVHLMYGESDSQDTWKELNRTSDQVLQLVKQEKLEEAKQLLDYFQTQFVKADYEDRKLSMTSLRTVTTSYERANQAVTATNMGLDERIRHVTEFRLVVDAIVSEHHPLWLHSETSIMHALTRMKEAIQTEDHQGFQHRLNEFLNHYQMIRPSLTITLEPAHLQQVESQVSYMENFRMERSADEVENHLNLMEETFTALFAQVKEDSADPSLLWVMFTIGGMIIASLSYAGWRKYKGEKSKVKVKE</sequence>
<dbReference type="RefSeq" id="WP_010897838.1">
    <property type="nucleotide sequence ID" value="NZ_JARMRQ010000040.1"/>
</dbReference>
<name>A0A0M0KKH6_ALKHA</name>
<evidence type="ECO:0000313" key="2">
    <source>
        <dbReference type="EMBL" id="KOO39329.1"/>
    </source>
</evidence>
<proteinExistence type="predicted"/>
<dbReference type="OMA" id="FHEKWNE"/>
<evidence type="ECO:0000256" key="1">
    <source>
        <dbReference type="SAM" id="Phobius"/>
    </source>
</evidence>
<dbReference type="EMBL" id="LILD01000001">
    <property type="protein sequence ID" value="KOO39329.1"/>
    <property type="molecule type" value="Genomic_DNA"/>
</dbReference>
<organism evidence="2">
    <name type="scientific">Halalkalibacterium halodurans</name>
    <name type="common">Bacillus halodurans</name>
    <dbReference type="NCBI Taxonomy" id="86665"/>
    <lineage>
        <taxon>Bacteria</taxon>
        <taxon>Bacillati</taxon>
        <taxon>Bacillota</taxon>
        <taxon>Bacilli</taxon>
        <taxon>Bacillales</taxon>
        <taxon>Bacillaceae</taxon>
        <taxon>Halalkalibacterium (ex Joshi et al. 2022)</taxon>
    </lineage>
</organism>
<keyword evidence="1" id="KW-0472">Membrane</keyword>